<evidence type="ECO:0000256" key="4">
    <source>
        <dbReference type="ARBA" id="ARBA00022833"/>
    </source>
</evidence>
<gene>
    <name evidence="7" type="ORF">H1191_04810</name>
</gene>
<keyword evidence="8" id="KW-1185">Reference proteome</keyword>
<name>A0A7W2A6P5_9BACL</name>
<keyword evidence="3" id="KW-0378">Hydrolase</keyword>
<keyword evidence="5" id="KW-0482">Metalloprotease</keyword>
<dbReference type="RefSeq" id="WP_181750861.1">
    <property type="nucleotide sequence ID" value="NZ_JACEIQ010000003.1"/>
</dbReference>
<keyword evidence="2" id="KW-0479">Metal-binding</keyword>
<evidence type="ECO:0000313" key="7">
    <source>
        <dbReference type="EMBL" id="MBA4493621.1"/>
    </source>
</evidence>
<evidence type="ECO:0000256" key="3">
    <source>
        <dbReference type="ARBA" id="ARBA00022801"/>
    </source>
</evidence>
<dbReference type="PANTHER" id="PTHR34858:SF1">
    <property type="entry name" value="CYSO-CYSTEINE PEPTIDASE"/>
    <property type="match status" value="1"/>
</dbReference>
<dbReference type="AlphaFoldDB" id="A0A7W2A6P5"/>
<dbReference type="EMBL" id="JACEIQ010000003">
    <property type="protein sequence ID" value="MBA4493621.1"/>
    <property type="molecule type" value="Genomic_DNA"/>
</dbReference>
<dbReference type="GO" id="GO:0006508">
    <property type="term" value="P:proteolysis"/>
    <property type="evidence" value="ECO:0007669"/>
    <property type="project" value="UniProtKB-KW"/>
</dbReference>
<protein>
    <submittedName>
        <fullName evidence="7">M67 family metallopeptidase</fullName>
    </submittedName>
</protein>
<organism evidence="7 8">
    <name type="scientific">Paenactinomyces guangxiensis</name>
    <dbReference type="NCBI Taxonomy" id="1490290"/>
    <lineage>
        <taxon>Bacteria</taxon>
        <taxon>Bacillati</taxon>
        <taxon>Bacillota</taxon>
        <taxon>Bacilli</taxon>
        <taxon>Bacillales</taxon>
        <taxon>Thermoactinomycetaceae</taxon>
        <taxon>Paenactinomyces</taxon>
    </lineage>
</organism>
<dbReference type="InterPro" id="IPR028090">
    <property type="entry name" value="JAB_dom_prok"/>
</dbReference>
<proteinExistence type="predicted"/>
<feature type="domain" description="JAB" evidence="6">
    <location>
        <begin position="12"/>
        <end position="100"/>
    </location>
</feature>
<evidence type="ECO:0000256" key="1">
    <source>
        <dbReference type="ARBA" id="ARBA00022670"/>
    </source>
</evidence>
<dbReference type="GO" id="GO:0008235">
    <property type="term" value="F:metalloexopeptidase activity"/>
    <property type="evidence" value="ECO:0007669"/>
    <property type="project" value="TreeGrafter"/>
</dbReference>
<accession>A0A7W2A6P5</accession>
<evidence type="ECO:0000259" key="6">
    <source>
        <dbReference type="Pfam" id="PF14464"/>
    </source>
</evidence>
<dbReference type="PANTHER" id="PTHR34858">
    <property type="entry name" value="CYSO-CYSTEINE PEPTIDASE"/>
    <property type="match status" value="1"/>
</dbReference>
<dbReference type="Pfam" id="PF14464">
    <property type="entry name" value="Prok-JAB"/>
    <property type="match status" value="1"/>
</dbReference>
<sequence>MKPSYLSIRASVIVQIKTYCYERLPQEGYGILAGQTTEITHFFPVPCQNNWPCAYEFEPRAYLETIKKMRDKQLLWLGIVHSHPLTNAYPSTRDLTSWPFSDKSCWILSFKGSAHQLSAYYIQKNKVIPIMYRITGSNI</sequence>
<keyword evidence="4" id="KW-0862">Zinc</keyword>
<evidence type="ECO:0000256" key="5">
    <source>
        <dbReference type="ARBA" id="ARBA00023049"/>
    </source>
</evidence>
<keyword evidence="1" id="KW-0645">Protease</keyword>
<dbReference type="InterPro" id="IPR051929">
    <property type="entry name" value="VirAsm_ModProt"/>
</dbReference>
<dbReference type="Gene3D" id="3.40.140.10">
    <property type="entry name" value="Cytidine Deaminase, domain 2"/>
    <property type="match status" value="1"/>
</dbReference>
<dbReference type="CDD" id="cd08070">
    <property type="entry name" value="MPN_like"/>
    <property type="match status" value="1"/>
</dbReference>
<evidence type="ECO:0000256" key="2">
    <source>
        <dbReference type="ARBA" id="ARBA00022723"/>
    </source>
</evidence>
<dbReference type="GO" id="GO:0008270">
    <property type="term" value="F:zinc ion binding"/>
    <property type="evidence" value="ECO:0007669"/>
    <property type="project" value="TreeGrafter"/>
</dbReference>
<dbReference type="Proteomes" id="UP000535491">
    <property type="component" value="Unassembled WGS sequence"/>
</dbReference>
<comment type="caution">
    <text evidence="7">The sequence shown here is derived from an EMBL/GenBank/DDBJ whole genome shotgun (WGS) entry which is preliminary data.</text>
</comment>
<evidence type="ECO:0000313" key="8">
    <source>
        <dbReference type="Proteomes" id="UP000535491"/>
    </source>
</evidence>
<reference evidence="7 8" key="1">
    <citation type="submission" date="2020-07" db="EMBL/GenBank/DDBJ databases">
        <authorList>
            <person name="Feng H."/>
        </authorList>
    </citation>
    <scope>NUCLEOTIDE SEQUENCE [LARGE SCALE GENOMIC DNA]</scope>
    <source>
        <strain evidence="8">s-10</strain>
    </source>
</reference>
<dbReference type="SUPFAM" id="SSF102712">
    <property type="entry name" value="JAB1/MPN domain"/>
    <property type="match status" value="1"/>
</dbReference>